<dbReference type="Proteomes" id="UP001072034">
    <property type="component" value="Unassembled WGS sequence"/>
</dbReference>
<reference evidence="2" key="1">
    <citation type="submission" date="2022-10" db="EMBL/GenBank/DDBJ databases">
        <title>Genome sequence of Actinomyces israelii ATCC 10048.</title>
        <authorList>
            <person name="Watt R.M."/>
            <person name="Tong W.M."/>
        </authorList>
    </citation>
    <scope>NUCLEOTIDE SEQUENCE</scope>
    <source>
        <strain evidence="2">ATCC 10048</strain>
    </source>
</reference>
<keyword evidence="3" id="KW-1185">Reference proteome</keyword>
<feature type="transmembrane region" description="Helical" evidence="1">
    <location>
        <begin position="6"/>
        <end position="25"/>
    </location>
</feature>
<evidence type="ECO:0000313" key="2">
    <source>
        <dbReference type="EMBL" id="MCZ0857355.1"/>
    </source>
</evidence>
<dbReference type="RefSeq" id="WP_043560385.1">
    <property type="nucleotide sequence ID" value="NZ_CAJPNG010000009.1"/>
</dbReference>
<evidence type="ECO:0000256" key="1">
    <source>
        <dbReference type="SAM" id="Phobius"/>
    </source>
</evidence>
<proteinExistence type="predicted"/>
<comment type="caution">
    <text evidence="2">The sequence shown here is derived from an EMBL/GenBank/DDBJ whole genome shotgun (WGS) entry which is preliminary data.</text>
</comment>
<organism evidence="2 3">
    <name type="scientific">Actinomyces israelii</name>
    <dbReference type="NCBI Taxonomy" id="1659"/>
    <lineage>
        <taxon>Bacteria</taxon>
        <taxon>Bacillati</taxon>
        <taxon>Actinomycetota</taxon>
        <taxon>Actinomycetes</taxon>
        <taxon>Actinomycetales</taxon>
        <taxon>Actinomycetaceae</taxon>
        <taxon>Actinomyces</taxon>
    </lineage>
</organism>
<keyword evidence="1" id="KW-1133">Transmembrane helix</keyword>
<gene>
    <name evidence="2" type="ORF">OHJ16_04770</name>
</gene>
<dbReference type="Pfam" id="PF10739">
    <property type="entry name" value="DUF2550"/>
    <property type="match status" value="1"/>
</dbReference>
<name>A0ABT4I817_9ACTO</name>
<dbReference type="EMBL" id="JAPTMY010000007">
    <property type="protein sequence ID" value="MCZ0857355.1"/>
    <property type="molecule type" value="Genomic_DNA"/>
</dbReference>
<accession>A0ABT4I817</accession>
<evidence type="ECO:0000313" key="3">
    <source>
        <dbReference type="Proteomes" id="UP001072034"/>
    </source>
</evidence>
<sequence length="135" mass="14968">MGHSVWTAVGAAALVVLVLTGVFIVRLRYLAGRVGSFECALRRPGRTRWTSGIATFGGDSVDWTRLISLSVRPRYHFERADIELGRVRHRGAGGRVVDVECTYRGEHFDLAMIEDSHSAMVAWLEAAAPTQPRFL</sequence>
<keyword evidence="1" id="KW-0812">Transmembrane</keyword>
<protein>
    <submittedName>
        <fullName evidence="2">DUF2550 family protein</fullName>
    </submittedName>
</protein>
<keyword evidence="1" id="KW-0472">Membrane</keyword>
<dbReference type="InterPro" id="IPR019675">
    <property type="entry name" value="DUF2550"/>
</dbReference>